<dbReference type="GeneID" id="63787764"/>
<organism evidence="2 3">
    <name type="scientific">Protomyces lactucae-debilis</name>
    <dbReference type="NCBI Taxonomy" id="2754530"/>
    <lineage>
        <taxon>Eukaryota</taxon>
        <taxon>Fungi</taxon>
        <taxon>Dikarya</taxon>
        <taxon>Ascomycota</taxon>
        <taxon>Taphrinomycotina</taxon>
        <taxon>Taphrinomycetes</taxon>
        <taxon>Taphrinales</taxon>
        <taxon>Protomycetaceae</taxon>
        <taxon>Protomyces</taxon>
    </lineage>
</organism>
<keyword evidence="3" id="KW-1185">Reference proteome</keyword>
<reference evidence="2 3" key="1">
    <citation type="submission" date="2016-07" db="EMBL/GenBank/DDBJ databases">
        <title>Pervasive Adenine N6-methylation of Active Genes in Fungi.</title>
        <authorList>
            <consortium name="DOE Joint Genome Institute"/>
            <person name="Mondo S.J."/>
            <person name="Dannebaum R.O."/>
            <person name="Kuo R.C."/>
            <person name="Labutti K."/>
            <person name="Haridas S."/>
            <person name="Kuo A."/>
            <person name="Salamov A."/>
            <person name="Ahrendt S.R."/>
            <person name="Lipzen A."/>
            <person name="Sullivan W."/>
            <person name="Andreopoulos W.B."/>
            <person name="Clum A."/>
            <person name="Lindquist E."/>
            <person name="Daum C."/>
            <person name="Ramamoorthy G.K."/>
            <person name="Gryganskyi A."/>
            <person name="Culley D."/>
            <person name="Magnuson J.K."/>
            <person name="James T.Y."/>
            <person name="O'Malley M.A."/>
            <person name="Stajich J.E."/>
            <person name="Spatafora J.W."/>
            <person name="Visel A."/>
            <person name="Grigoriev I.V."/>
        </authorList>
    </citation>
    <scope>NUCLEOTIDE SEQUENCE [LARGE SCALE GENOMIC DNA]</scope>
    <source>
        <strain evidence="2 3">12-1054</strain>
    </source>
</reference>
<name>A0A1Y2FIC7_PROLT</name>
<gene>
    <name evidence="2" type="ORF">BCR37DRAFT_392491</name>
</gene>
<comment type="caution">
    <text evidence="2">The sequence shown here is derived from an EMBL/GenBank/DDBJ whole genome shotgun (WGS) entry which is preliminary data.</text>
</comment>
<dbReference type="RefSeq" id="XP_040725725.1">
    <property type="nucleotide sequence ID" value="XM_040871165.1"/>
</dbReference>
<proteinExistence type="predicted"/>
<dbReference type="AlphaFoldDB" id="A0A1Y2FIC7"/>
<evidence type="ECO:0000313" key="3">
    <source>
        <dbReference type="Proteomes" id="UP000193685"/>
    </source>
</evidence>
<sequence>MSAHATRTVNASPEQVAHEVWETFRQAQPLPARSLLEQHPGEPCRGTSVVTRALWRYLVDATMQPSAVTQVQPIPLVAGIPRPATRMTLTDAFTLMQTEAERVIAGFEESAAAGTLVEMQELAQTGAAQGQQAGTTLRHQIQRIQGLNIFRGVLDSVPPGTRTSTATFRDIARSLRFLANDCRSRRSLYLRDSEQHGCIPLQELSQFVFPSQRIRTSAPLPGSILRMLYLRGALAIEEDLPNRPVAERQSMQRLIHLAQLYFQRFCEMTLHTTPGGTMLGRARAVSRTANEHHLQLLQHGSVMTAAFLGITSTDGCIGLHEYVLSQQVYQGAFLMDILMMFFGFDAEDALRHIKFKIQRDPADLQWYVSTMLRVHCPLLCWLFVQLGLSSNHPRAWTMSPEDTQRYILATPDCAAAFALFALYGDGSIEADGLMSWYSANLEELMAIRSALELMVPDLHVRQPRLRPQRGAHRRTEWILSLQNRAAVTRMQQVGANLPRHSKYVQICRMLGLDDPRPWITDPPDDDETDDGDYDDGDPDDDVQPVAAAAVVGVDDNVVDDGDEVEEEGPDEEARQLEELNLRILGELGQAEEGPGLTCPFAGSCTASWRIDQRAAAVKHVRNIQRRHD</sequence>
<protein>
    <submittedName>
        <fullName evidence="2">Uncharacterized protein</fullName>
    </submittedName>
</protein>
<feature type="region of interest" description="Disordered" evidence="1">
    <location>
        <begin position="515"/>
        <end position="542"/>
    </location>
</feature>
<feature type="compositionally biased region" description="Acidic residues" evidence="1">
    <location>
        <begin position="522"/>
        <end position="542"/>
    </location>
</feature>
<evidence type="ECO:0000256" key="1">
    <source>
        <dbReference type="SAM" id="MobiDB-lite"/>
    </source>
</evidence>
<evidence type="ECO:0000313" key="2">
    <source>
        <dbReference type="EMBL" id="ORY83144.1"/>
    </source>
</evidence>
<dbReference type="Proteomes" id="UP000193685">
    <property type="component" value="Unassembled WGS sequence"/>
</dbReference>
<dbReference type="EMBL" id="MCFI01000008">
    <property type="protein sequence ID" value="ORY83144.1"/>
    <property type="molecule type" value="Genomic_DNA"/>
</dbReference>
<accession>A0A1Y2FIC7</accession>